<keyword evidence="1" id="KW-1133">Transmembrane helix</keyword>
<accession>A0ABQ2K3G0</accession>
<protein>
    <submittedName>
        <fullName evidence="2">Uncharacterized protein</fullName>
    </submittedName>
</protein>
<keyword evidence="1" id="KW-0812">Transmembrane</keyword>
<feature type="transmembrane region" description="Helical" evidence="1">
    <location>
        <begin position="67"/>
        <end position="91"/>
    </location>
</feature>
<sequence>MATVARQSGPRRMTSRQGISALKSSMSPSALVTVGLILLIPVLATAGPIAASALIARYAGVGRSGVLVLLLIAAVVCAAVVAATMAFRLAWRRGAATGQHSFGSLVR</sequence>
<organism evidence="2 3">
    <name type="scientific">Nocardia rhizosphaerihabitans</name>
    <dbReference type="NCBI Taxonomy" id="1691570"/>
    <lineage>
        <taxon>Bacteria</taxon>
        <taxon>Bacillati</taxon>
        <taxon>Actinomycetota</taxon>
        <taxon>Actinomycetes</taxon>
        <taxon>Mycobacteriales</taxon>
        <taxon>Nocardiaceae</taxon>
        <taxon>Nocardia</taxon>
    </lineage>
</organism>
<dbReference type="Proteomes" id="UP000658127">
    <property type="component" value="Unassembled WGS sequence"/>
</dbReference>
<proteinExistence type="predicted"/>
<keyword evidence="1" id="KW-0472">Membrane</keyword>
<dbReference type="RefSeq" id="WP_189023095.1">
    <property type="nucleotide sequence ID" value="NZ_BMNE01000001.1"/>
</dbReference>
<name>A0ABQ2K3G0_9NOCA</name>
<evidence type="ECO:0000313" key="3">
    <source>
        <dbReference type="Proteomes" id="UP000658127"/>
    </source>
</evidence>
<gene>
    <name evidence="2" type="ORF">GCM10011610_03730</name>
</gene>
<comment type="caution">
    <text evidence="2">The sequence shown here is derived from an EMBL/GenBank/DDBJ whole genome shotgun (WGS) entry which is preliminary data.</text>
</comment>
<evidence type="ECO:0000256" key="1">
    <source>
        <dbReference type="SAM" id="Phobius"/>
    </source>
</evidence>
<reference evidence="3" key="1">
    <citation type="journal article" date="2019" name="Int. J. Syst. Evol. Microbiol.">
        <title>The Global Catalogue of Microorganisms (GCM) 10K type strain sequencing project: providing services to taxonomists for standard genome sequencing and annotation.</title>
        <authorList>
            <consortium name="The Broad Institute Genomics Platform"/>
            <consortium name="The Broad Institute Genome Sequencing Center for Infectious Disease"/>
            <person name="Wu L."/>
            <person name="Ma J."/>
        </authorList>
    </citation>
    <scope>NUCLEOTIDE SEQUENCE [LARGE SCALE GENOMIC DNA]</scope>
    <source>
        <strain evidence="3">CGMCC 4.7329</strain>
    </source>
</reference>
<keyword evidence="3" id="KW-1185">Reference proteome</keyword>
<dbReference type="EMBL" id="BMNE01000001">
    <property type="protein sequence ID" value="GGN67477.1"/>
    <property type="molecule type" value="Genomic_DNA"/>
</dbReference>
<evidence type="ECO:0000313" key="2">
    <source>
        <dbReference type="EMBL" id="GGN67477.1"/>
    </source>
</evidence>